<organism evidence="2 3">
    <name type="scientific">Paraburkholderia sartisoli</name>
    <dbReference type="NCBI Taxonomy" id="83784"/>
    <lineage>
        <taxon>Bacteria</taxon>
        <taxon>Pseudomonadati</taxon>
        <taxon>Pseudomonadota</taxon>
        <taxon>Betaproteobacteria</taxon>
        <taxon>Burkholderiales</taxon>
        <taxon>Burkholderiaceae</taxon>
        <taxon>Paraburkholderia</taxon>
    </lineage>
</organism>
<proteinExistence type="predicted"/>
<evidence type="ECO:0000256" key="1">
    <source>
        <dbReference type="SAM" id="MobiDB-lite"/>
    </source>
</evidence>
<evidence type="ECO:0000313" key="2">
    <source>
        <dbReference type="EMBL" id="SEA54810.1"/>
    </source>
</evidence>
<dbReference type="OrthoDB" id="9796641at2"/>
<dbReference type="RefSeq" id="WP_090531457.1">
    <property type="nucleotide sequence ID" value="NZ_FNRQ01000002.1"/>
</dbReference>
<reference evidence="3" key="1">
    <citation type="submission" date="2016-10" db="EMBL/GenBank/DDBJ databases">
        <authorList>
            <person name="Varghese N."/>
            <person name="Submissions S."/>
        </authorList>
    </citation>
    <scope>NUCLEOTIDE SEQUENCE [LARGE SCALE GENOMIC DNA]</scope>
    <source>
        <strain evidence="3">LMG 24000</strain>
    </source>
</reference>
<dbReference type="EMBL" id="FNRQ01000002">
    <property type="protein sequence ID" value="SEA54810.1"/>
    <property type="molecule type" value="Genomic_DNA"/>
</dbReference>
<keyword evidence="3" id="KW-1185">Reference proteome</keyword>
<dbReference type="Proteomes" id="UP000198638">
    <property type="component" value="Unassembled WGS sequence"/>
</dbReference>
<dbReference type="Pfam" id="PF14384">
    <property type="entry name" value="BrnA_antitoxin"/>
    <property type="match status" value="1"/>
</dbReference>
<dbReference type="STRING" id="83784.SAMN05192564_10292"/>
<dbReference type="InterPro" id="IPR025528">
    <property type="entry name" value="BrnA_antitoxin"/>
</dbReference>
<accession>A0A1H4C389</accession>
<gene>
    <name evidence="2" type="ORF">SAMN05192564_10292</name>
</gene>
<sequence>MNVKKHATPPAWTDPDDAPDLTDEFFQQADEYFGEKLVRRGRPKGSDKTATTVRFDNDVLEAFKATGPRWQTRLNAAVRDWLKTHRPEEVDV</sequence>
<evidence type="ECO:0000313" key="3">
    <source>
        <dbReference type="Proteomes" id="UP000198638"/>
    </source>
</evidence>
<protein>
    <submittedName>
        <fullName evidence="2">Uncharacterized conserved protein, DUF4415 family</fullName>
    </submittedName>
</protein>
<feature type="region of interest" description="Disordered" evidence="1">
    <location>
        <begin position="1"/>
        <end position="21"/>
    </location>
</feature>
<dbReference type="AlphaFoldDB" id="A0A1H4C389"/>
<name>A0A1H4C389_9BURK</name>